<evidence type="ECO:0000256" key="4">
    <source>
        <dbReference type="ARBA" id="ARBA00022475"/>
    </source>
</evidence>
<comment type="function">
    <text evidence="10">Aminopeptidase.</text>
</comment>
<dbReference type="InterPro" id="IPR005321">
    <property type="entry name" value="Peptidase_S58_DmpA"/>
</dbReference>
<gene>
    <name evidence="11" type="ORF">MLAC_10010</name>
</gene>
<dbReference type="Proteomes" id="UP000466396">
    <property type="component" value="Chromosome"/>
</dbReference>
<dbReference type="GO" id="GO:0006508">
    <property type="term" value="P:proteolysis"/>
    <property type="evidence" value="ECO:0007669"/>
    <property type="project" value="UniProtKB-KW"/>
</dbReference>
<keyword evidence="4" id="KW-1003">Cell membrane</keyword>
<evidence type="ECO:0000256" key="5">
    <source>
        <dbReference type="ARBA" id="ARBA00022670"/>
    </source>
</evidence>
<keyword evidence="12" id="KW-1185">Reference proteome</keyword>
<dbReference type="PANTHER" id="PTHR36512">
    <property type="entry name" value="D-AMINOPEPTIDASE"/>
    <property type="match status" value="1"/>
</dbReference>
<dbReference type="SUPFAM" id="SSF56266">
    <property type="entry name" value="DmpA/ArgJ-like"/>
    <property type="match status" value="1"/>
</dbReference>
<dbReference type="OrthoDB" id="9808347at2"/>
<sequence length="343" mass="33503">MSSITDVGGIRVGHYQRLDPDASLGAGWACGVTVVLTPPGTVGAVDCRGGAPGTRETDLLDPANSVRFVDAVLLAGGSAYGLAAADGVMRWMEEHERGVAMSGGVVPIVPGAVIFDLPVGGWDCRPTAEFGYLACAAAADGGGLVGTVGAGVGARAGSLKGGIGTASLTLPSGVTVGAIVAVNCAGDVVDRATGLPWMADLIGEFGLAPPPAEQLDALAQLPSPVSPLNTTIGVVATDAALSPAACRRVAIAAHDGLARTIRPAHTPLDGDTVFALATGAVEMSAGGENTAPAALSPETGLVAAVGAAAAECVARAVLVGVLAAESVAGIPTYRGMLPGAFGA</sequence>
<dbReference type="EMBL" id="AP022581">
    <property type="protein sequence ID" value="BBX95707.1"/>
    <property type="molecule type" value="Genomic_DNA"/>
</dbReference>
<protein>
    <submittedName>
        <fullName evidence="11">Putative aminopeptidase</fullName>
    </submittedName>
</protein>
<evidence type="ECO:0000256" key="3">
    <source>
        <dbReference type="ARBA" id="ARBA00022438"/>
    </source>
</evidence>
<organism evidence="11 12">
    <name type="scientific">Mycobacterium lacus</name>
    <dbReference type="NCBI Taxonomy" id="169765"/>
    <lineage>
        <taxon>Bacteria</taxon>
        <taxon>Bacillati</taxon>
        <taxon>Actinomycetota</taxon>
        <taxon>Actinomycetes</taxon>
        <taxon>Mycobacteriales</taxon>
        <taxon>Mycobacteriaceae</taxon>
        <taxon>Mycobacterium</taxon>
    </lineage>
</organism>
<reference evidence="11 12" key="1">
    <citation type="journal article" date="2019" name="Emerg. Microbes Infect.">
        <title>Comprehensive subspecies identification of 175 nontuberculous mycobacteria species based on 7547 genomic profiles.</title>
        <authorList>
            <person name="Matsumoto Y."/>
            <person name="Kinjo T."/>
            <person name="Motooka D."/>
            <person name="Nabeya D."/>
            <person name="Jung N."/>
            <person name="Uechi K."/>
            <person name="Horii T."/>
            <person name="Iida T."/>
            <person name="Fujita J."/>
            <person name="Nakamura S."/>
        </authorList>
    </citation>
    <scope>NUCLEOTIDE SEQUENCE [LARGE SCALE GENOMIC DNA]</scope>
    <source>
        <strain evidence="11 12">JCM 15657</strain>
    </source>
</reference>
<keyword evidence="9" id="KW-0472">Membrane</keyword>
<evidence type="ECO:0000256" key="7">
    <source>
        <dbReference type="ARBA" id="ARBA00022801"/>
    </source>
</evidence>
<name>A0A1X1YGP8_9MYCO</name>
<proteinExistence type="inferred from homology"/>
<keyword evidence="6" id="KW-0812">Transmembrane</keyword>
<dbReference type="KEGG" id="mlj:MLAC_10010"/>
<evidence type="ECO:0000256" key="9">
    <source>
        <dbReference type="ARBA" id="ARBA00023136"/>
    </source>
</evidence>
<evidence type="ECO:0000256" key="10">
    <source>
        <dbReference type="ARBA" id="ARBA00059481"/>
    </source>
</evidence>
<dbReference type="PANTHER" id="PTHR36512:SF3">
    <property type="entry name" value="BLR5678 PROTEIN"/>
    <property type="match status" value="1"/>
</dbReference>
<dbReference type="GO" id="GO:0005886">
    <property type="term" value="C:plasma membrane"/>
    <property type="evidence" value="ECO:0007669"/>
    <property type="project" value="UniProtKB-SubCell"/>
</dbReference>
<keyword evidence="5" id="KW-0645">Protease</keyword>
<keyword evidence="8" id="KW-1133">Transmembrane helix</keyword>
<dbReference type="GO" id="GO:0004177">
    <property type="term" value="F:aminopeptidase activity"/>
    <property type="evidence" value="ECO:0007669"/>
    <property type="project" value="UniProtKB-KW"/>
</dbReference>
<evidence type="ECO:0000256" key="1">
    <source>
        <dbReference type="ARBA" id="ARBA00004651"/>
    </source>
</evidence>
<evidence type="ECO:0000256" key="2">
    <source>
        <dbReference type="ARBA" id="ARBA00007068"/>
    </source>
</evidence>
<dbReference type="AlphaFoldDB" id="A0A1X1YGP8"/>
<dbReference type="Pfam" id="PF03576">
    <property type="entry name" value="Peptidase_S58"/>
    <property type="match status" value="1"/>
</dbReference>
<evidence type="ECO:0000256" key="6">
    <source>
        <dbReference type="ARBA" id="ARBA00022692"/>
    </source>
</evidence>
<comment type="similarity">
    <text evidence="2">Belongs to the peptidase S58 family.</text>
</comment>
<accession>A0A1X1YGP8</accession>
<dbReference type="RefSeq" id="WP_085158617.1">
    <property type="nucleotide sequence ID" value="NZ_AP022581.1"/>
</dbReference>
<dbReference type="InterPro" id="IPR016117">
    <property type="entry name" value="ArgJ-like_dom_sf"/>
</dbReference>
<dbReference type="STRING" id="169765.AWC15_17195"/>
<dbReference type="FunFam" id="3.60.70.12:FF:000003">
    <property type="entry name" value="Putative cysteine transferase"/>
    <property type="match status" value="1"/>
</dbReference>
<dbReference type="Gene3D" id="3.60.70.12">
    <property type="entry name" value="L-amino peptidase D-ALA esterase/amidase"/>
    <property type="match status" value="1"/>
</dbReference>
<keyword evidence="7" id="KW-0378">Hydrolase</keyword>
<evidence type="ECO:0000256" key="8">
    <source>
        <dbReference type="ARBA" id="ARBA00022989"/>
    </source>
</evidence>
<dbReference type="CDD" id="cd02252">
    <property type="entry name" value="nylC_like"/>
    <property type="match status" value="1"/>
</dbReference>
<keyword evidence="3 11" id="KW-0031">Aminopeptidase</keyword>
<comment type="subcellular location">
    <subcellularLocation>
        <location evidence="1">Cell membrane</location>
        <topology evidence="1">Multi-pass membrane protein</topology>
    </subcellularLocation>
</comment>
<evidence type="ECO:0000313" key="11">
    <source>
        <dbReference type="EMBL" id="BBX95707.1"/>
    </source>
</evidence>
<evidence type="ECO:0000313" key="12">
    <source>
        <dbReference type="Proteomes" id="UP000466396"/>
    </source>
</evidence>